<evidence type="ECO:0000313" key="4">
    <source>
        <dbReference type="Proteomes" id="UP000789390"/>
    </source>
</evidence>
<feature type="region of interest" description="Disordered" evidence="1">
    <location>
        <begin position="57"/>
        <end position="86"/>
    </location>
</feature>
<name>A0A8J2RCP9_9CRUS</name>
<feature type="compositionally biased region" description="Basic and acidic residues" evidence="1">
    <location>
        <begin position="76"/>
        <end position="86"/>
    </location>
</feature>
<accession>A0A8J2RCP9</accession>
<dbReference type="OrthoDB" id="6356705at2759"/>
<protein>
    <submittedName>
        <fullName evidence="3">Uncharacterized protein</fullName>
    </submittedName>
</protein>
<sequence length="86" mass="9551">MANIRKPSKKTETRHVALSLKNLTGAFVVLLIGFSLSFFVFLVERITSMAAGRNNVVKKSPDISDDPTLSINESVGDEKVEDDERR</sequence>
<dbReference type="Proteomes" id="UP000789390">
    <property type="component" value="Unassembled WGS sequence"/>
</dbReference>
<reference evidence="3" key="1">
    <citation type="submission" date="2021-11" db="EMBL/GenBank/DDBJ databases">
        <authorList>
            <person name="Schell T."/>
        </authorList>
    </citation>
    <scope>NUCLEOTIDE SEQUENCE</scope>
    <source>
        <strain evidence="3">M5</strain>
    </source>
</reference>
<organism evidence="3 4">
    <name type="scientific">Daphnia galeata</name>
    <dbReference type="NCBI Taxonomy" id="27404"/>
    <lineage>
        <taxon>Eukaryota</taxon>
        <taxon>Metazoa</taxon>
        <taxon>Ecdysozoa</taxon>
        <taxon>Arthropoda</taxon>
        <taxon>Crustacea</taxon>
        <taxon>Branchiopoda</taxon>
        <taxon>Diplostraca</taxon>
        <taxon>Cladocera</taxon>
        <taxon>Anomopoda</taxon>
        <taxon>Daphniidae</taxon>
        <taxon>Daphnia</taxon>
    </lineage>
</organism>
<keyword evidence="2" id="KW-0812">Transmembrane</keyword>
<evidence type="ECO:0000256" key="2">
    <source>
        <dbReference type="SAM" id="Phobius"/>
    </source>
</evidence>
<keyword evidence="2" id="KW-0472">Membrane</keyword>
<evidence type="ECO:0000313" key="3">
    <source>
        <dbReference type="EMBL" id="CAH0101817.1"/>
    </source>
</evidence>
<feature type="transmembrane region" description="Helical" evidence="2">
    <location>
        <begin position="23"/>
        <end position="43"/>
    </location>
</feature>
<comment type="caution">
    <text evidence="3">The sequence shown here is derived from an EMBL/GenBank/DDBJ whole genome shotgun (WGS) entry which is preliminary data.</text>
</comment>
<evidence type="ECO:0000256" key="1">
    <source>
        <dbReference type="SAM" id="MobiDB-lite"/>
    </source>
</evidence>
<proteinExistence type="predicted"/>
<keyword evidence="4" id="KW-1185">Reference proteome</keyword>
<gene>
    <name evidence="3" type="ORF">DGAL_LOCUS4178</name>
</gene>
<dbReference type="AlphaFoldDB" id="A0A8J2RCP9"/>
<dbReference type="EMBL" id="CAKKLH010000068">
    <property type="protein sequence ID" value="CAH0101817.1"/>
    <property type="molecule type" value="Genomic_DNA"/>
</dbReference>
<keyword evidence="2" id="KW-1133">Transmembrane helix</keyword>